<dbReference type="Proteomes" id="UP000469950">
    <property type="component" value="Unassembled WGS sequence"/>
</dbReference>
<protein>
    <submittedName>
        <fullName evidence="1">Uncharacterized protein</fullName>
    </submittedName>
</protein>
<accession>A0A833JR51</accession>
<sequence>MTSRKKFNEAAKRLKRKQFLTAAEARDELARKEGYRNFAWMEQAMIERGEWK</sequence>
<dbReference type="RefSeq" id="WP_153740412.1">
    <property type="nucleotide sequence ID" value="NZ_WBMP01000005.1"/>
</dbReference>
<name>A0A833JR51_MARNT</name>
<dbReference type="EMBL" id="WBMP01000005">
    <property type="protein sequence ID" value="KAE8546178.1"/>
    <property type="molecule type" value="Genomic_DNA"/>
</dbReference>
<proteinExistence type="predicted"/>
<gene>
    <name evidence="1" type="ORF">F6453_1424</name>
</gene>
<evidence type="ECO:0000313" key="1">
    <source>
        <dbReference type="EMBL" id="KAE8546178.1"/>
    </source>
</evidence>
<dbReference type="AlphaFoldDB" id="A0A833JR51"/>
<comment type="caution">
    <text evidence="1">The sequence shown here is derived from an EMBL/GenBank/DDBJ whole genome shotgun (WGS) entry which is preliminary data.</text>
</comment>
<reference evidence="1 2" key="1">
    <citation type="submission" date="2019-10" db="EMBL/GenBank/DDBJ databases">
        <title>Draft genome sequence of Marinobacter hydrocarbonoclasticus NCT7M from the microbiome of the marine copepod.</title>
        <authorList>
            <person name="Nuttall R."/>
            <person name="Sharma G."/>
            <person name="Moisander P."/>
        </authorList>
    </citation>
    <scope>NUCLEOTIDE SEQUENCE [LARGE SCALE GENOMIC DNA]</scope>
    <source>
        <strain evidence="1 2">NCT7M</strain>
    </source>
</reference>
<organism evidence="1 2">
    <name type="scientific">Marinobacter nauticus</name>
    <name type="common">Marinobacter hydrocarbonoclasticus</name>
    <name type="synonym">Marinobacter aquaeolei</name>
    <dbReference type="NCBI Taxonomy" id="2743"/>
    <lineage>
        <taxon>Bacteria</taxon>
        <taxon>Pseudomonadati</taxon>
        <taxon>Pseudomonadota</taxon>
        <taxon>Gammaproteobacteria</taxon>
        <taxon>Pseudomonadales</taxon>
        <taxon>Marinobacteraceae</taxon>
        <taxon>Marinobacter</taxon>
    </lineage>
</organism>
<evidence type="ECO:0000313" key="2">
    <source>
        <dbReference type="Proteomes" id="UP000469950"/>
    </source>
</evidence>